<feature type="transmembrane region" description="Helical" evidence="8">
    <location>
        <begin position="165"/>
        <end position="183"/>
    </location>
</feature>
<dbReference type="AlphaFoldDB" id="A0A0K6GIK1"/>
<feature type="compositionally biased region" description="Basic and acidic residues" evidence="7">
    <location>
        <begin position="386"/>
        <end position="396"/>
    </location>
</feature>
<protein>
    <submittedName>
        <fullName evidence="9">UDP-N-acetylglucosamine transporter YEA4 [Saccharomyces cerevisiae S288c]</fullName>
    </submittedName>
</protein>
<evidence type="ECO:0000313" key="10">
    <source>
        <dbReference type="Proteomes" id="UP000044841"/>
    </source>
</evidence>
<sequence>MQSHISSNYLTSRIRTRNRGDQPLGPSNTSTANSNISSGVKQSGAQRWQIKMPITLAPGLFDFVLAISLVFGGCCTNAWTLERVLNETPSMGTTLSLLQMSFITAQGLPSVLQWNTPSWSLVPLPSLKPRKIPLSVWSVQVVLICTIATLNNLTFRYKLPLSIQIVLRSAGLIVSMTLGYFFASKRYNQTQLLAALVVTLGVITTTTSKSPSVASHQADAKEYVLGVTCLALSLLGSGILGLYQERTYAKYGPHWKEGVFYTHAMSVPIISCMWTEIAEGWRSLATSSSSHTSFYGLNGLHAILAFNIITQAVCVTGVNNLTSQVSSVTTNLVLTARKAASLCLSIWWFGSGVSTRLAIGATCVFAGTVLYAQAGSGPKPTTSSPSDEKTPEKSSF</sequence>
<accession>A0A0K6GIK1</accession>
<evidence type="ECO:0000256" key="7">
    <source>
        <dbReference type="SAM" id="MobiDB-lite"/>
    </source>
</evidence>
<dbReference type="Pfam" id="PF08449">
    <property type="entry name" value="UAA"/>
    <property type="match status" value="1"/>
</dbReference>
<dbReference type="GO" id="GO:0005464">
    <property type="term" value="F:UDP-xylose transmembrane transporter activity"/>
    <property type="evidence" value="ECO:0007669"/>
    <property type="project" value="TreeGrafter"/>
</dbReference>
<dbReference type="PANTHER" id="PTHR10778">
    <property type="entry name" value="SOLUTE CARRIER FAMILY 35 MEMBER B"/>
    <property type="match status" value="1"/>
</dbReference>
<feature type="region of interest" description="Disordered" evidence="7">
    <location>
        <begin position="375"/>
        <end position="396"/>
    </location>
</feature>
<keyword evidence="2" id="KW-0813">Transport</keyword>
<feature type="region of interest" description="Disordered" evidence="7">
    <location>
        <begin position="16"/>
        <end position="39"/>
    </location>
</feature>
<feature type="transmembrane region" description="Helical" evidence="8">
    <location>
        <begin position="60"/>
        <end position="81"/>
    </location>
</feature>
<keyword evidence="4 8" id="KW-0812">Transmembrane</keyword>
<feature type="compositionally biased region" description="Low complexity" evidence="7">
    <location>
        <begin position="375"/>
        <end position="385"/>
    </location>
</feature>
<evidence type="ECO:0000256" key="4">
    <source>
        <dbReference type="ARBA" id="ARBA00022692"/>
    </source>
</evidence>
<evidence type="ECO:0000256" key="6">
    <source>
        <dbReference type="ARBA" id="ARBA00023136"/>
    </source>
</evidence>
<name>A0A0K6GIK1_9AGAM</name>
<reference evidence="9 10" key="1">
    <citation type="submission" date="2015-07" db="EMBL/GenBank/DDBJ databases">
        <authorList>
            <person name="Noorani M."/>
        </authorList>
    </citation>
    <scope>NUCLEOTIDE SEQUENCE [LARGE SCALE GENOMIC DNA]</scope>
    <source>
        <strain evidence="9">BBA 69670</strain>
    </source>
</reference>
<gene>
    <name evidence="9" type="ORF">RSOLAG22IIIB_07018</name>
</gene>
<keyword evidence="6 8" id="KW-0472">Membrane</keyword>
<evidence type="ECO:0000256" key="1">
    <source>
        <dbReference type="ARBA" id="ARBA00004127"/>
    </source>
</evidence>
<dbReference type="GO" id="GO:0005462">
    <property type="term" value="F:UDP-N-acetylglucosamine transmembrane transporter activity"/>
    <property type="evidence" value="ECO:0007669"/>
    <property type="project" value="TreeGrafter"/>
</dbReference>
<keyword evidence="10" id="KW-1185">Reference proteome</keyword>
<dbReference type="InterPro" id="IPR013657">
    <property type="entry name" value="SCL35B1-4/HUT1"/>
</dbReference>
<organism evidence="9 10">
    <name type="scientific">Rhizoctonia solani</name>
    <dbReference type="NCBI Taxonomy" id="456999"/>
    <lineage>
        <taxon>Eukaryota</taxon>
        <taxon>Fungi</taxon>
        <taxon>Dikarya</taxon>
        <taxon>Basidiomycota</taxon>
        <taxon>Agaricomycotina</taxon>
        <taxon>Agaricomycetes</taxon>
        <taxon>Cantharellales</taxon>
        <taxon>Ceratobasidiaceae</taxon>
        <taxon>Rhizoctonia</taxon>
    </lineage>
</organism>
<dbReference type="EMBL" id="CYGV01001989">
    <property type="protein sequence ID" value="CUA78345.1"/>
    <property type="molecule type" value="Genomic_DNA"/>
</dbReference>
<feature type="compositionally biased region" description="Low complexity" evidence="7">
    <location>
        <begin position="27"/>
        <end position="38"/>
    </location>
</feature>
<evidence type="ECO:0000256" key="8">
    <source>
        <dbReference type="SAM" id="Phobius"/>
    </source>
</evidence>
<dbReference type="GO" id="GO:0005789">
    <property type="term" value="C:endoplasmic reticulum membrane"/>
    <property type="evidence" value="ECO:0007669"/>
    <property type="project" value="TreeGrafter"/>
</dbReference>
<feature type="transmembrane region" description="Helical" evidence="8">
    <location>
        <begin position="134"/>
        <end position="153"/>
    </location>
</feature>
<keyword evidence="3" id="KW-0762">Sugar transport</keyword>
<comment type="subcellular location">
    <subcellularLocation>
        <location evidence="1">Endomembrane system</location>
        <topology evidence="1">Multi-pass membrane protein</topology>
    </subcellularLocation>
</comment>
<dbReference type="GO" id="GO:0000139">
    <property type="term" value="C:Golgi membrane"/>
    <property type="evidence" value="ECO:0007669"/>
    <property type="project" value="TreeGrafter"/>
</dbReference>
<evidence type="ECO:0000313" key="9">
    <source>
        <dbReference type="EMBL" id="CUA78345.1"/>
    </source>
</evidence>
<dbReference type="Proteomes" id="UP000044841">
    <property type="component" value="Unassembled WGS sequence"/>
</dbReference>
<evidence type="ECO:0000256" key="5">
    <source>
        <dbReference type="ARBA" id="ARBA00022989"/>
    </source>
</evidence>
<proteinExistence type="predicted"/>
<keyword evidence="5 8" id="KW-1133">Transmembrane helix</keyword>
<feature type="transmembrane region" description="Helical" evidence="8">
    <location>
        <begin position="223"/>
        <end position="243"/>
    </location>
</feature>
<evidence type="ECO:0000256" key="3">
    <source>
        <dbReference type="ARBA" id="ARBA00022597"/>
    </source>
</evidence>
<dbReference type="PANTHER" id="PTHR10778:SF4">
    <property type="entry name" value="NUCLEOTIDE SUGAR TRANSPORTER SLC35B4"/>
    <property type="match status" value="1"/>
</dbReference>
<evidence type="ECO:0000256" key="2">
    <source>
        <dbReference type="ARBA" id="ARBA00022448"/>
    </source>
</evidence>